<proteinExistence type="inferred from homology"/>
<keyword evidence="6 12" id="KW-0812">Transmembrane</keyword>
<name>A0A915ES39_9BILA</name>
<dbReference type="InterPro" id="IPR050271">
    <property type="entry name" value="UDP-glycosyltransferase"/>
</dbReference>
<dbReference type="EC" id="2.4.1.17" evidence="3"/>
<dbReference type="CDD" id="cd03784">
    <property type="entry name" value="GT1_Gtf-like"/>
    <property type="match status" value="2"/>
</dbReference>
<dbReference type="FunFam" id="3.40.50.2000:FF:000118">
    <property type="entry name" value="UDP-glucuronosyltransferase"/>
    <property type="match status" value="2"/>
</dbReference>
<dbReference type="GO" id="GO:0016020">
    <property type="term" value="C:membrane"/>
    <property type="evidence" value="ECO:0007669"/>
    <property type="project" value="UniProtKB-SubCell"/>
</dbReference>
<evidence type="ECO:0000256" key="6">
    <source>
        <dbReference type="ARBA" id="ARBA00022692"/>
    </source>
</evidence>
<dbReference type="Proteomes" id="UP000887574">
    <property type="component" value="Unplaced"/>
</dbReference>
<dbReference type="WBParaSite" id="jg8354">
    <property type="protein sequence ID" value="jg8354"/>
    <property type="gene ID" value="jg8354"/>
</dbReference>
<sequence>MYLLPPFFDQSYQNASYCFLLFGLSLAHRQFGLLHISHCFMFSISKHAIIQLMPGIFDHLADSSKWCKRWPDSIRCCSRCQKSFRQYDALIKKLASAGHQVTLFHPTSEKAIEFGANITPIYVKMTKRERKDTDNMIWRQTLHAPMIGMIYNMLSGAFGEFVTNHSEIIRDTLNQDYDVIIASALFNIHFFAFAEILKRHQNFRCYNNAMAQNWVSSPQMFGLEPKSFQDTFETSKFMTRLVNVGEHLGELMAMAYVDSLVLPSRLAKLSGRMDFSFLKMYKHSSIKFSDAINNLGLPTALVADAKFLDFVEDPKSRGTIYIAFGTIVPWDSAPEEIKTVFFDALDQLVDYRIIFAYNGRFPDRPLPPHLKLVKWAPQLDILQHSNTKLFLTHGGLKSLKESLCTKTPMLVLPMFAEQSHNAKYVLKYGIGGVLNKYNLNKHNILEGLNKVLSNPKYSERAEKMYRIFLDRPMPDLDEAEFHVSRAIKMKDRPMFFQRTAMDILASAGHQVTLFHPTSEKAIEFGANITPIYVKMTRRERKDTDNMIWRQTLHAPMIGIVYTILSEAFGEFVTNHSEIIKDTLNQDYDLIIASALFNIHFFAFAEILKRHQNVPFILFASTNVFSSDAYNNAMAQNWVTSPPMLGFEPEDFQDTFDVSKFMTRLVNVGEHLGELIAMTFVDHIVLPTPVAKLTGKIDFRFSKIFKHSSIKFSDAINNLGLPAALVGDAKFIGAHCGKPSQLSKEFLDFVEDSKSKGTIYIAFGTAVPWDSAPEEIKTEFFDALDQLVDYRIIFAYNGRFPDRSLPPHLKLVKWAPQLEILQDTNTKVFLTHGGLKSIKESLCTKTPMLVLPMFAEQSHNAKYVLKYGIGGVLNKYNLNKHNILEGLNKVLSNPKYSERVEKMYRIFLDRPMPDLDEAEFHVSRAIKMKDRPMFFQRTAMDMYLLQYLHLELLIFVVLALFIIKQ</sequence>
<evidence type="ECO:0000313" key="14">
    <source>
        <dbReference type="WBParaSite" id="jg8354"/>
    </source>
</evidence>
<evidence type="ECO:0000256" key="8">
    <source>
        <dbReference type="ARBA" id="ARBA00022989"/>
    </source>
</evidence>
<evidence type="ECO:0000256" key="1">
    <source>
        <dbReference type="ARBA" id="ARBA00004167"/>
    </source>
</evidence>
<keyword evidence="9 12" id="KW-0472">Membrane</keyword>
<keyword evidence="13" id="KW-1185">Reference proteome</keyword>
<keyword evidence="7" id="KW-0732">Signal</keyword>
<dbReference type="SUPFAM" id="SSF53756">
    <property type="entry name" value="UDP-Glycosyltransferase/glycogen phosphorylase"/>
    <property type="match status" value="2"/>
</dbReference>
<feature type="transmembrane region" description="Helical" evidence="12">
    <location>
        <begin position="942"/>
        <end position="962"/>
    </location>
</feature>
<reference evidence="14" key="1">
    <citation type="submission" date="2022-11" db="UniProtKB">
        <authorList>
            <consortium name="WormBaseParasite"/>
        </authorList>
    </citation>
    <scope>IDENTIFICATION</scope>
</reference>
<evidence type="ECO:0000256" key="3">
    <source>
        <dbReference type="ARBA" id="ARBA00012544"/>
    </source>
</evidence>
<dbReference type="AlphaFoldDB" id="A0A915ES39"/>
<evidence type="ECO:0000256" key="2">
    <source>
        <dbReference type="ARBA" id="ARBA00009995"/>
    </source>
</evidence>
<comment type="catalytic activity">
    <reaction evidence="11">
        <text>glucuronate acceptor + UDP-alpha-D-glucuronate = acceptor beta-D-glucuronoside + UDP + H(+)</text>
        <dbReference type="Rhea" id="RHEA:21032"/>
        <dbReference type="ChEBI" id="CHEBI:15378"/>
        <dbReference type="ChEBI" id="CHEBI:58052"/>
        <dbReference type="ChEBI" id="CHEBI:58223"/>
        <dbReference type="ChEBI" id="CHEBI:132367"/>
        <dbReference type="ChEBI" id="CHEBI:132368"/>
        <dbReference type="EC" id="2.4.1.17"/>
    </reaction>
</comment>
<evidence type="ECO:0000256" key="11">
    <source>
        <dbReference type="ARBA" id="ARBA00047475"/>
    </source>
</evidence>
<organism evidence="13 14">
    <name type="scientific">Ditylenchus dipsaci</name>
    <dbReference type="NCBI Taxonomy" id="166011"/>
    <lineage>
        <taxon>Eukaryota</taxon>
        <taxon>Metazoa</taxon>
        <taxon>Ecdysozoa</taxon>
        <taxon>Nematoda</taxon>
        <taxon>Chromadorea</taxon>
        <taxon>Rhabditida</taxon>
        <taxon>Tylenchina</taxon>
        <taxon>Tylenchomorpha</taxon>
        <taxon>Sphaerularioidea</taxon>
        <taxon>Anguinidae</taxon>
        <taxon>Anguininae</taxon>
        <taxon>Ditylenchus</taxon>
    </lineage>
</organism>
<keyword evidence="4" id="KW-0328">Glycosyltransferase</keyword>
<evidence type="ECO:0000256" key="5">
    <source>
        <dbReference type="ARBA" id="ARBA00022679"/>
    </source>
</evidence>
<dbReference type="PANTHER" id="PTHR48043">
    <property type="entry name" value="EG:EG0003.4 PROTEIN-RELATED"/>
    <property type="match status" value="1"/>
</dbReference>
<dbReference type="PROSITE" id="PS00375">
    <property type="entry name" value="UDPGT"/>
    <property type="match status" value="2"/>
</dbReference>
<evidence type="ECO:0000256" key="12">
    <source>
        <dbReference type="SAM" id="Phobius"/>
    </source>
</evidence>
<keyword evidence="5" id="KW-0808">Transferase</keyword>
<dbReference type="PANTHER" id="PTHR48043:SF119">
    <property type="entry name" value="UDP-GLUCURONOSYLTRANSFERASE"/>
    <property type="match status" value="1"/>
</dbReference>
<keyword evidence="8 12" id="KW-1133">Transmembrane helix</keyword>
<keyword evidence="10" id="KW-0325">Glycoprotein</keyword>
<dbReference type="Pfam" id="PF00201">
    <property type="entry name" value="UDPGT"/>
    <property type="match status" value="2"/>
</dbReference>
<dbReference type="Gene3D" id="3.40.50.2000">
    <property type="entry name" value="Glycogen Phosphorylase B"/>
    <property type="match status" value="2"/>
</dbReference>
<comment type="subcellular location">
    <subcellularLocation>
        <location evidence="1">Membrane</location>
        <topology evidence="1">Single-pass membrane protein</topology>
    </subcellularLocation>
</comment>
<evidence type="ECO:0000256" key="9">
    <source>
        <dbReference type="ARBA" id="ARBA00023136"/>
    </source>
</evidence>
<dbReference type="InterPro" id="IPR035595">
    <property type="entry name" value="UDP_glycos_trans_CS"/>
</dbReference>
<accession>A0A915ES39</accession>
<evidence type="ECO:0000256" key="4">
    <source>
        <dbReference type="ARBA" id="ARBA00022676"/>
    </source>
</evidence>
<dbReference type="GO" id="GO:0015020">
    <property type="term" value="F:glucuronosyltransferase activity"/>
    <property type="evidence" value="ECO:0007669"/>
    <property type="project" value="UniProtKB-EC"/>
</dbReference>
<dbReference type="InterPro" id="IPR002213">
    <property type="entry name" value="UDP_glucos_trans"/>
</dbReference>
<evidence type="ECO:0000313" key="13">
    <source>
        <dbReference type="Proteomes" id="UP000887574"/>
    </source>
</evidence>
<evidence type="ECO:0000256" key="10">
    <source>
        <dbReference type="ARBA" id="ARBA00023180"/>
    </source>
</evidence>
<comment type="similarity">
    <text evidence="2">Belongs to the UDP-glycosyltransferase family.</text>
</comment>
<protein>
    <recommendedName>
        <fullName evidence="3">glucuronosyltransferase</fullName>
        <ecNumber evidence="3">2.4.1.17</ecNumber>
    </recommendedName>
</protein>
<evidence type="ECO:0000256" key="7">
    <source>
        <dbReference type="ARBA" id="ARBA00022729"/>
    </source>
</evidence>